<feature type="compositionally biased region" description="Basic and acidic residues" evidence="13">
    <location>
        <begin position="513"/>
        <end position="525"/>
    </location>
</feature>
<evidence type="ECO:0000256" key="9">
    <source>
        <dbReference type="ARBA" id="ARBA00022833"/>
    </source>
</evidence>
<keyword evidence="5 14" id="KW-0812">Transmembrane</keyword>
<evidence type="ECO:0000313" key="18">
    <source>
        <dbReference type="Proteomes" id="UP000799539"/>
    </source>
</evidence>
<dbReference type="AlphaFoldDB" id="A0A6A6FCD5"/>
<dbReference type="GO" id="GO:0061630">
    <property type="term" value="F:ubiquitin protein ligase activity"/>
    <property type="evidence" value="ECO:0007669"/>
    <property type="project" value="UniProtKB-EC"/>
</dbReference>
<feature type="domain" description="RING-type" evidence="16">
    <location>
        <begin position="364"/>
        <end position="406"/>
    </location>
</feature>
<feature type="compositionally biased region" description="Low complexity" evidence="13">
    <location>
        <begin position="342"/>
        <end position="356"/>
    </location>
</feature>
<feature type="region of interest" description="Disordered" evidence="13">
    <location>
        <begin position="305"/>
        <end position="360"/>
    </location>
</feature>
<keyword evidence="10 14" id="KW-1133">Transmembrane helix</keyword>
<dbReference type="SUPFAM" id="SSF57850">
    <property type="entry name" value="RING/U-box"/>
    <property type="match status" value="1"/>
</dbReference>
<feature type="compositionally biased region" description="Polar residues" evidence="13">
    <location>
        <begin position="322"/>
        <end position="336"/>
    </location>
</feature>
<accession>A0A6A6FCD5</accession>
<evidence type="ECO:0000256" key="7">
    <source>
        <dbReference type="ARBA" id="ARBA00022771"/>
    </source>
</evidence>
<dbReference type="SMART" id="SM00184">
    <property type="entry name" value="RING"/>
    <property type="match status" value="1"/>
</dbReference>
<keyword evidence="6" id="KW-0479">Metal-binding</keyword>
<sequence length="551" mass="58536">MDFAIWQALLLLLSAASAQTLTPLDVAQNTTFPTDAILLGIWQQQSEQQSEQSGHPAAVFPIRPLTSAAAQSVVSTALSGDIILANNQNSLTIRPAAVALISCDPSTSNLGPEEVFNAARAQNATAVVLYSTSAQTCSISDFGTYQNIFTLESSNNSEEMLSVAAGTQAWAVLGTRQAVDNGTSGGSSHSNDNSNGSNPLGPSPSTAVAMIILYSITGVITALFLCIIITGAIRAHRHPERYGPRNVIGRPRQTRARGLARAMLDSLPIVKVGDRTAGEQTTAKPSDVELEHGQHGAVEYVGDQTTTARGMTDNPADGTEDNAMQESNGQSSSTGVPVSGIAPAANTAGRSASAAPDETLNQGCSICTEDFEVGEDQRVLPCDHRFHPACIDPWLLNVSGTCPLCRIDLRPSEDREDAEVDGHGNPITQDGNREGLAPPLEPAEGGRAARVRRSIMLGILGVARPERMSREERVAALRRYRENAAATAEAQRQASVNSGTQAEDETSRRRRFRDLFRIRTRRTGEAEAVSEEPAPEVAANTSTTNEARTTT</sequence>
<dbReference type="GO" id="GO:0016567">
    <property type="term" value="P:protein ubiquitination"/>
    <property type="evidence" value="ECO:0007669"/>
    <property type="project" value="TreeGrafter"/>
</dbReference>
<gene>
    <name evidence="17" type="ORF">CERZMDRAFT_112816</name>
</gene>
<proteinExistence type="predicted"/>
<evidence type="ECO:0000256" key="3">
    <source>
        <dbReference type="ARBA" id="ARBA00012483"/>
    </source>
</evidence>
<dbReference type="EMBL" id="ML992678">
    <property type="protein sequence ID" value="KAF2210983.1"/>
    <property type="molecule type" value="Genomic_DNA"/>
</dbReference>
<dbReference type="PROSITE" id="PS50089">
    <property type="entry name" value="ZF_RING_2"/>
    <property type="match status" value="1"/>
</dbReference>
<keyword evidence="7 12" id="KW-0863">Zinc-finger</keyword>
<keyword evidence="9" id="KW-0862">Zinc</keyword>
<evidence type="ECO:0000256" key="14">
    <source>
        <dbReference type="SAM" id="Phobius"/>
    </source>
</evidence>
<evidence type="ECO:0000256" key="10">
    <source>
        <dbReference type="ARBA" id="ARBA00022989"/>
    </source>
</evidence>
<feature type="compositionally biased region" description="Low complexity" evidence="13">
    <location>
        <begin position="535"/>
        <end position="551"/>
    </location>
</feature>
<evidence type="ECO:0000256" key="1">
    <source>
        <dbReference type="ARBA" id="ARBA00000900"/>
    </source>
</evidence>
<dbReference type="InterPro" id="IPR001841">
    <property type="entry name" value="Znf_RING"/>
</dbReference>
<feature type="compositionally biased region" description="Low complexity" evidence="13">
    <location>
        <begin position="186"/>
        <end position="201"/>
    </location>
</feature>
<evidence type="ECO:0000256" key="12">
    <source>
        <dbReference type="PROSITE-ProRule" id="PRU00175"/>
    </source>
</evidence>
<dbReference type="Pfam" id="PF13639">
    <property type="entry name" value="zf-RING_2"/>
    <property type="match status" value="1"/>
</dbReference>
<reference evidence="17" key="1">
    <citation type="journal article" date="2020" name="Stud. Mycol.">
        <title>101 Dothideomycetes genomes: a test case for predicting lifestyles and emergence of pathogens.</title>
        <authorList>
            <person name="Haridas S."/>
            <person name="Albert R."/>
            <person name="Binder M."/>
            <person name="Bloem J."/>
            <person name="Labutti K."/>
            <person name="Salamov A."/>
            <person name="Andreopoulos B."/>
            <person name="Baker S."/>
            <person name="Barry K."/>
            <person name="Bills G."/>
            <person name="Bluhm B."/>
            <person name="Cannon C."/>
            <person name="Castanera R."/>
            <person name="Culley D."/>
            <person name="Daum C."/>
            <person name="Ezra D."/>
            <person name="Gonzalez J."/>
            <person name="Henrissat B."/>
            <person name="Kuo A."/>
            <person name="Liang C."/>
            <person name="Lipzen A."/>
            <person name="Lutzoni F."/>
            <person name="Magnuson J."/>
            <person name="Mondo S."/>
            <person name="Nolan M."/>
            <person name="Ohm R."/>
            <person name="Pangilinan J."/>
            <person name="Park H.-J."/>
            <person name="Ramirez L."/>
            <person name="Alfaro M."/>
            <person name="Sun H."/>
            <person name="Tritt A."/>
            <person name="Yoshinaga Y."/>
            <person name="Zwiers L.-H."/>
            <person name="Turgeon B."/>
            <person name="Goodwin S."/>
            <person name="Spatafora J."/>
            <person name="Crous P."/>
            <person name="Grigoriev I."/>
        </authorList>
    </citation>
    <scope>NUCLEOTIDE SEQUENCE</scope>
    <source>
        <strain evidence="17">SCOH1-5</strain>
    </source>
</reference>
<dbReference type="InterPro" id="IPR013083">
    <property type="entry name" value="Znf_RING/FYVE/PHD"/>
</dbReference>
<evidence type="ECO:0000313" key="17">
    <source>
        <dbReference type="EMBL" id="KAF2210983.1"/>
    </source>
</evidence>
<organism evidence="17 18">
    <name type="scientific">Cercospora zeae-maydis SCOH1-5</name>
    <dbReference type="NCBI Taxonomy" id="717836"/>
    <lineage>
        <taxon>Eukaryota</taxon>
        <taxon>Fungi</taxon>
        <taxon>Dikarya</taxon>
        <taxon>Ascomycota</taxon>
        <taxon>Pezizomycotina</taxon>
        <taxon>Dothideomycetes</taxon>
        <taxon>Dothideomycetidae</taxon>
        <taxon>Mycosphaerellales</taxon>
        <taxon>Mycosphaerellaceae</taxon>
        <taxon>Cercospora</taxon>
    </lineage>
</organism>
<dbReference type="Proteomes" id="UP000799539">
    <property type="component" value="Unassembled WGS sequence"/>
</dbReference>
<dbReference type="PANTHER" id="PTHR45977">
    <property type="entry name" value="TARGET OF ERK KINASE MPK-1"/>
    <property type="match status" value="1"/>
</dbReference>
<evidence type="ECO:0000256" key="4">
    <source>
        <dbReference type="ARBA" id="ARBA00022679"/>
    </source>
</evidence>
<dbReference type="GO" id="GO:0016020">
    <property type="term" value="C:membrane"/>
    <property type="evidence" value="ECO:0007669"/>
    <property type="project" value="UniProtKB-SubCell"/>
</dbReference>
<dbReference type="EC" id="2.3.2.27" evidence="3"/>
<feature type="region of interest" description="Disordered" evidence="13">
    <location>
        <begin position="181"/>
        <end position="201"/>
    </location>
</feature>
<comment type="catalytic activity">
    <reaction evidence="1">
        <text>S-ubiquitinyl-[E2 ubiquitin-conjugating enzyme]-L-cysteine + [acceptor protein]-L-lysine = [E2 ubiquitin-conjugating enzyme]-L-cysteine + N(6)-ubiquitinyl-[acceptor protein]-L-lysine.</text>
        <dbReference type="EC" id="2.3.2.27"/>
    </reaction>
</comment>
<keyword evidence="8" id="KW-0833">Ubl conjugation pathway</keyword>
<dbReference type="Gene3D" id="3.30.40.10">
    <property type="entry name" value="Zinc/RING finger domain, C3HC4 (zinc finger)"/>
    <property type="match status" value="1"/>
</dbReference>
<keyword evidence="11 14" id="KW-0472">Membrane</keyword>
<feature type="chain" id="PRO_5025411215" description="RING-type E3 ubiquitin transferase" evidence="15">
    <location>
        <begin position="19"/>
        <end position="551"/>
    </location>
</feature>
<evidence type="ECO:0000256" key="11">
    <source>
        <dbReference type="ARBA" id="ARBA00023136"/>
    </source>
</evidence>
<name>A0A6A6FCD5_9PEZI</name>
<dbReference type="GO" id="GO:0008270">
    <property type="term" value="F:zinc ion binding"/>
    <property type="evidence" value="ECO:0007669"/>
    <property type="project" value="UniProtKB-KW"/>
</dbReference>
<feature type="region of interest" description="Disordered" evidence="13">
    <location>
        <begin position="486"/>
        <end position="551"/>
    </location>
</feature>
<dbReference type="PANTHER" id="PTHR45977:SF4">
    <property type="entry name" value="RING-TYPE DOMAIN-CONTAINING PROTEIN"/>
    <property type="match status" value="1"/>
</dbReference>
<dbReference type="OrthoDB" id="8062037at2759"/>
<feature type="transmembrane region" description="Helical" evidence="14">
    <location>
        <begin position="207"/>
        <end position="233"/>
    </location>
</feature>
<evidence type="ECO:0000256" key="6">
    <source>
        <dbReference type="ARBA" id="ARBA00022723"/>
    </source>
</evidence>
<evidence type="ECO:0000259" key="16">
    <source>
        <dbReference type="PROSITE" id="PS50089"/>
    </source>
</evidence>
<evidence type="ECO:0000256" key="13">
    <source>
        <dbReference type="SAM" id="MobiDB-lite"/>
    </source>
</evidence>
<feature type="region of interest" description="Disordered" evidence="13">
    <location>
        <begin position="413"/>
        <end position="447"/>
    </location>
</feature>
<keyword evidence="18" id="KW-1185">Reference proteome</keyword>
<feature type="signal peptide" evidence="15">
    <location>
        <begin position="1"/>
        <end position="18"/>
    </location>
</feature>
<dbReference type="CDD" id="cd16454">
    <property type="entry name" value="RING-H2_PA-TM-RING"/>
    <property type="match status" value="1"/>
</dbReference>
<keyword evidence="15" id="KW-0732">Signal</keyword>
<evidence type="ECO:0000256" key="8">
    <source>
        <dbReference type="ARBA" id="ARBA00022786"/>
    </source>
</evidence>
<protein>
    <recommendedName>
        <fullName evidence="3">RING-type E3 ubiquitin transferase</fullName>
        <ecNumber evidence="3">2.3.2.27</ecNumber>
    </recommendedName>
</protein>
<comment type="subcellular location">
    <subcellularLocation>
        <location evidence="2">Membrane</location>
        <topology evidence="2">Multi-pass membrane protein</topology>
    </subcellularLocation>
</comment>
<evidence type="ECO:0000256" key="5">
    <source>
        <dbReference type="ARBA" id="ARBA00022692"/>
    </source>
</evidence>
<keyword evidence="4" id="KW-0808">Transferase</keyword>
<dbReference type="GO" id="GO:0006511">
    <property type="term" value="P:ubiquitin-dependent protein catabolic process"/>
    <property type="evidence" value="ECO:0007669"/>
    <property type="project" value="TreeGrafter"/>
</dbReference>
<evidence type="ECO:0000256" key="2">
    <source>
        <dbReference type="ARBA" id="ARBA00004141"/>
    </source>
</evidence>
<evidence type="ECO:0000256" key="15">
    <source>
        <dbReference type="SAM" id="SignalP"/>
    </source>
</evidence>